<dbReference type="GO" id="GO:0000977">
    <property type="term" value="F:RNA polymerase II transcription regulatory region sequence-specific DNA binding"/>
    <property type="evidence" value="ECO:0007669"/>
    <property type="project" value="TreeGrafter"/>
</dbReference>
<dbReference type="Pfam" id="PF16090">
    <property type="entry name" value="DUF4819"/>
    <property type="match status" value="1"/>
</dbReference>
<name>A0A2G9UZD9_TELCI</name>
<feature type="compositionally biased region" description="Low complexity" evidence="6">
    <location>
        <begin position="239"/>
        <end position="252"/>
    </location>
</feature>
<dbReference type="GO" id="GO:0005634">
    <property type="term" value="C:nucleus"/>
    <property type="evidence" value="ECO:0007669"/>
    <property type="project" value="TreeGrafter"/>
</dbReference>
<feature type="compositionally biased region" description="Low complexity" evidence="6">
    <location>
        <begin position="192"/>
        <end position="202"/>
    </location>
</feature>
<evidence type="ECO:0000256" key="2">
    <source>
        <dbReference type="ARBA" id="ARBA00023015"/>
    </source>
</evidence>
<evidence type="ECO:0000256" key="5">
    <source>
        <dbReference type="ARBA" id="ARBA00023242"/>
    </source>
</evidence>
<organism evidence="8 9">
    <name type="scientific">Teladorsagia circumcincta</name>
    <name type="common">Brown stomach worm</name>
    <name type="synonym">Ostertagia circumcincta</name>
    <dbReference type="NCBI Taxonomy" id="45464"/>
    <lineage>
        <taxon>Eukaryota</taxon>
        <taxon>Metazoa</taxon>
        <taxon>Ecdysozoa</taxon>
        <taxon>Nematoda</taxon>
        <taxon>Chromadorea</taxon>
        <taxon>Rhabditida</taxon>
        <taxon>Rhabditina</taxon>
        <taxon>Rhabditomorpha</taxon>
        <taxon>Strongyloidea</taxon>
        <taxon>Trichostrongylidae</taxon>
        <taxon>Teladorsagia</taxon>
    </lineage>
</organism>
<feature type="compositionally biased region" description="Polar residues" evidence="6">
    <location>
        <begin position="102"/>
        <end position="114"/>
    </location>
</feature>
<evidence type="ECO:0000256" key="4">
    <source>
        <dbReference type="ARBA" id="ARBA00023163"/>
    </source>
</evidence>
<feature type="compositionally biased region" description="Acidic residues" evidence="6">
    <location>
        <begin position="302"/>
        <end position="313"/>
    </location>
</feature>
<feature type="region of interest" description="Disordered" evidence="6">
    <location>
        <begin position="100"/>
        <end position="149"/>
    </location>
</feature>
<reference evidence="8 9" key="1">
    <citation type="submission" date="2015-09" db="EMBL/GenBank/DDBJ databases">
        <title>Draft genome of the parasitic nematode Teladorsagia circumcincta isolate WARC Sus (inbred).</title>
        <authorList>
            <person name="Mitreva M."/>
        </authorList>
    </citation>
    <scope>NUCLEOTIDE SEQUENCE [LARGE SCALE GENOMIC DNA]</scope>
    <source>
        <strain evidence="8 9">S</strain>
    </source>
</reference>
<dbReference type="OrthoDB" id="2377365at2759"/>
<sequence>FDDGQELRYDDVMSETNSNLIIADQAPSPSMVKSKTMVCVRLPADQGIYRTGELISISNTPTKYQVRVTSSDCDSSVSRANLRLLRPPWYEELMAALESRQSDAGSSDQPSGSKKTLVVSGGDSDDDQSTSQQQRYKKGEIVTNPGGIRKKFNGKQWRRLCSKEGCNKESQRRGYCSRHLSLKTKPGHVEHTSPSSSTGGTSMDWFSHEGEDRREDNAEVASAILRASIGPLPHDAPFSGSSPTRYSSDSTSQPLFGTKFGTASSTVPSNRTTTIADQISEIPKQSIIAQQTNLNNNNIKQEEEEEEDDEDDNVSVCRKSDASDDDADGDGGPNGTAGSTATERSHNGSSSMVFDTFPNNRGRSSIASHFPKA</sequence>
<dbReference type="AlphaFoldDB" id="A0A2G9UZD9"/>
<dbReference type="GO" id="GO:0000981">
    <property type="term" value="F:DNA-binding transcription factor activity, RNA polymerase II-specific"/>
    <property type="evidence" value="ECO:0007669"/>
    <property type="project" value="TreeGrafter"/>
</dbReference>
<evidence type="ECO:0000256" key="3">
    <source>
        <dbReference type="ARBA" id="ARBA00023125"/>
    </source>
</evidence>
<dbReference type="InterPro" id="IPR032147">
    <property type="entry name" value="Cic_dom"/>
</dbReference>
<feature type="compositionally biased region" description="Basic and acidic residues" evidence="6">
    <location>
        <begin position="206"/>
        <end position="217"/>
    </location>
</feature>
<proteinExistence type="predicted"/>
<feature type="domain" description="Protein capicua homolog-like" evidence="7">
    <location>
        <begin position="21"/>
        <end position="95"/>
    </location>
</feature>
<evidence type="ECO:0000313" key="9">
    <source>
        <dbReference type="Proteomes" id="UP000230423"/>
    </source>
</evidence>
<feature type="compositionally biased region" description="Polar residues" evidence="6">
    <location>
        <begin position="287"/>
        <end position="299"/>
    </location>
</feature>
<evidence type="ECO:0000313" key="8">
    <source>
        <dbReference type="EMBL" id="PIO75595.1"/>
    </source>
</evidence>
<keyword evidence="3" id="KW-0238">DNA-binding</keyword>
<evidence type="ECO:0000259" key="7">
    <source>
        <dbReference type="Pfam" id="PF16090"/>
    </source>
</evidence>
<feature type="non-terminal residue" evidence="8">
    <location>
        <position position="1"/>
    </location>
</feature>
<feature type="region of interest" description="Disordered" evidence="6">
    <location>
        <begin position="185"/>
        <end position="217"/>
    </location>
</feature>
<feature type="region of interest" description="Disordered" evidence="6">
    <location>
        <begin position="287"/>
        <end position="373"/>
    </location>
</feature>
<dbReference type="EMBL" id="KZ345125">
    <property type="protein sequence ID" value="PIO75595.1"/>
    <property type="molecule type" value="Genomic_DNA"/>
</dbReference>
<feature type="region of interest" description="Disordered" evidence="6">
    <location>
        <begin position="230"/>
        <end position="269"/>
    </location>
</feature>
<keyword evidence="5" id="KW-0539">Nucleus</keyword>
<dbReference type="PANTHER" id="PTHR13059">
    <property type="entry name" value="HMG-BOX TRANSCRIPTION FACTOR BBX"/>
    <property type="match status" value="1"/>
</dbReference>
<dbReference type="Proteomes" id="UP000230423">
    <property type="component" value="Unassembled WGS sequence"/>
</dbReference>
<keyword evidence="1" id="KW-0597">Phosphoprotein</keyword>
<feature type="compositionally biased region" description="Polar residues" evidence="6">
    <location>
        <begin position="347"/>
        <end position="367"/>
    </location>
</feature>
<dbReference type="InterPro" id="IPR052412">
    <property type="entry name" value="CC-Dev_Transcription_Reg"/>
</dbReference>
<gene>
    <name evidence="8" type="ORF">TELCIR_02357</name>
</gene>
<evidence type="ECO:0000256" key="6">
    <source>
        <dbReference type="SAM" id="MobiDB-lite"/>
    </source>
</evidence>
<accession>A0A2G9UZD9</accession>
<protein>
    <recommendedName>
        <fullName evidence="7">Protein capicua homolog-like domain-containing protein</fullName>
    </recommendedName>
</protein>
<keyword evidence="9" id="KW-1185">Reference proteome</keyword>
<dbReference type="PANTHER" id="PTHR13059:SF13">
    <property type="entry name" value="PROTEIN CAPICUA HOMOLOG"/>
    <property type="match status" value="1"/>
</dbReference>
<keyword evidence="2" id="KW-0805">Transcription regulation</keyword>
<keyword evidence="4" id="KW-0804">Transcription</keyword>
<evidence type="ECO:0000256" key="1">
    <source>
        <dbReference type="ARBA" id="ARBA00022553"/>
    </source>
</evidence>